<feature type="non-terminal residue" evidence="1">
    <location>
        <position position="275"/>
    </location>
</feature>
<dbReference type="AlphaFoldDB" id="A0A2J7ZL90"/>
<protein>
    <submittedName>
        <fullName evidence="1">Uncharacterized protein</fullName>
    </submittedName>
</protein>
<evidence type="ECO:0000313" key="1">
    <source>
        <dbReference type="EMBL" id="PNH01034.1"/>
    </source>
</evidence>
<keyword evidence="2" id="KW-1185">Reference proteome</keyword>
<gene>
    <name evidence="1" type="ORF">TSOC_013111</name>
</gene>
<reference evidence="1 2" key="1">
    <citation type="journal article" date="2017" name="Mol. Biol. Evol.">
        <title>The 4-celled Tetrabaena socialis nuclear genome reveals the essential components for genetic control of cell number at the origin of multicellularity in the volvocine lineage.</title>
        <authorList>
            <person name="Featherston J."/>
            <person name="Arakaki Y."/>
            <person name="Hanschen E.R."/>
            <person name="Ferris P.J."/>
            <person name="Michod R.E."/>
            <person name="Olson B.J.S.C."/>
            <person name="Nozaki H."/>
            <person name="Durand P.M."/>
        </authorList>
    </citation>
    <scope>NUCLEOTIDE SEQUENCE [LARGE SCALE GENOMIC DNA]</scope>
    <source>
        <strain evidence="1 2">NIES-571</strain>
    </source>
</reference>
<organism evidence="1 2">
    <name type="scientific">Tetrabaena socialis</name>
    <dbReference type="NCBI Taxonomy" id="47790"/>
    <lineage>
        <taxon>Eukaryota</taxon>
        <taxon>Viridiplantae</taxon>
        <taxon>Chlorophyta</taxon>
        <taxon>core chlorophytes</taxon>
        <taxon>Chlorophyceae</taxon>
        <taxon>CS clade</taxon>
        <taxon>Chlamydomonadales</taxon>
        <taxon>Tetrabaenaceae</taxon>
        <taxon>Tetrabaena</taxon>
    </lineage>
</organism>
<dbReference type="OrthoDB" id="550705at2759"/>
<dbReference type="Proteomes" id="UP000236333">
    <property type="component" value="Unassembled WGS sequence"/>
</dbReference>
<dbReference type="EMBL" id="PGGS01001041">
    <property type="protein sequence ID" value="PNH01034.1"/>
    <property type="molecule type" value="Genomic_DNA"/>
</dbReference>
<name>A0A2J7ZL90_9CHLO</name>
<proteinExistence type="predicted"/>
<sequence length="275" mass="28310">MGSGELACSVCGVTSTSLRKRKPSSRLVAVPAEAIVLVASPSERAGAAQSAAAGCQLSGLCQVHYAANVRAQAEALKAREAAANKRKTRAQGAAQDQGAAEPEWLQQALVRLLAEQAAKQSAAPALGGGASTADELLAPPVRTTRAAARVLAVARGGGHVPAAAAVLCAGFNAARMRLLRLGCNLVDNVYQATTSPTTGQPRLDHEDYMHKLKCFVSQLRAQQPSDSSSWPLLLSLRNILAVSAGCPELAHITAALAKSADAQSVPLVEALLTTP</sequence>
<accession>A0A2J7ZL90</accession>
<evidence type="ECO:0000313" key="2">
    <source>
        <dbReference type="Proteomes" id="UP000236333"/>
    </source>
</evidence>
<comment type="caution">
    <text evidence="1">The sequence shown here is derived from an EMBL/GenBank/DDBJ whole genome shotgun (WGS) entry which is preliminary data.</text>
</comment>